<feature type="region of interest" description="Disordered" evidence="1">
    <location>
        <begin position="62"/>
        <end position="88"/>
    </location>
</feature>
<protein>
    <submittedName>
        <fullName evidence="2">Uncharacterized protein</fullName>
    </submittedName>
</protein>
<feature type="compositionally biased region" description="Polar residues" evidence="1">
    <location>
        <begin position="214"/>
        <end position="269"/>
    </location>
</feature>
<proteinExistence type="predicted"/>
<accession>A0A077R4K1</accession>
<dbReference type="EMBL" id="HG529591">
    <property type="protein sequence ID" value="CDI53772.1"/>
    <property type="molecule type" value="Genomic_DNA"/>
</dbReference>
<reference evidence="2" key="1">
    <citation type="journal article" date="2014" name="Genome Biol. Evol.">
        <title>Gene Loss Rather Than Gene Gain Is Associated with a Host Jump from Monocots to Dicots in the Smut Fungus Melanopsichium pennsylvanicum.</title>
        <authorList>
            <person name="Sharma R."/>
            <person name="Mishra B."/>
            <person name="Runge F."/>
            <person name="Thines M."/>
        </authorList>
    </citation>
    <scope>NUCLEOTIDE SEQUENCE</scope>
    <source>
        <strain evidence="2">4</strain>
    </source>
</reference>
<evidence type="ECO:0000313" key="2">
    <source>
        <dbReference type="EMBL" id="CDI53772.1"/>
    </source>
</evidence>
<feature type="compositionally biased region" description="Low complexity" evidence="1">
    <location>
        <begin position="68"/>
        <end position="84"/>
    </location>
</feature>
<organism evidence="2">
    <name type="scientific">Melanopsichium pennsylvanicum 4</name>
    <dbReference type="NCBI Taxonomy" id="1398559"/>
    <lineage>
        <taxon>Eukaryota</taxon>
        <taxon>Fungi</taxon>
        <taxon>Dikarya</taxon>
        <taxon>Basidiomycota</taxon>
        <taxon>Ustilaginomycotina</taxon>
        <taxon>Ustilaginomycetes</taxon>
        <taxon>Ustilaginales</taxon>
        <taxon>Ustilaginaceae</taxon>
        <taxon>Melanopsichium</taxon>
    </lineage>
</organism>
<feature type="region of interest" description="Disordered" evidence="1">
    <location>
        <begin position="709"/>
        <end position="735"/>
    </location>
</feature>
<evidence type="ECO:0000256" key="1">
    <source>
        <dbReference type="SAM" id="MobiDB-lite"/>
    </source>
</evidence>
<sequence>MASTEVLGLGVGIGIGLPLIDKLSLNDNLPKSANFEFHGLPTIHPQLRWPYCTRHRSSTISSFGGYDSSPTPSDNSSPSSSSESEATGRVRGHGVLLSYFSPAFSDTCSEEDGADTKKVYLLSKGLKQPANHRRCKSETFRFPLPPAKEARSTIGPLKSALRSNSKSFSMRTASVSPPPRPVSASWRRSQASKTLSPAMEEDVDVEEKGRQGWSPYSSHAPTPRQASGQQRFSALFTTSSLPSETELQPPSYNRATFVSPPSSTSSHTLVSDGEMDSGAETDPTFSSDAAKLARLHASLFLLDNRVSELPLSLGDDKSAKMGKVELGGSVEEKMAYLCGLGYRYRKTSKRHARKGSSDFVMQHVQSADVGGAWSESDSDQEKIVTAALAVQEEGLRQGKVQSFEPELTQKTVRVVSNTASSVTSSCSSPILAGLLSASARKIGGGEDEEDDGNGDETIKPRELLLPTLTFEPDTLFGEEFSYLVKNSLLDARDVESRDVAAKQQVVRETGLFTPALTTPELGLDGESPLLLDRWPTPPQPAKSFNVTLQSGNPEGCRPFSSTSSIDPFPFALSPRTESNEPILTISVSCPASVRTSTTLHHQKPQIDDVEEESSMVAKIAHASRTIISPSTISVLTRPRPLRSSNSNNSLYSSASPDKFHKPVGVGFVLSRPRPVPSRAKGDGGLFAHKPAHFPRSKTSTSLQIKSQLKVSGGGLPKSVSTSTIVSPPRNAGSAKLPIKVPQRKSSLDVRAEAEMHKLREESIPHPNSISRDPEVCKQYHSSASPYLRSPFSTLAPSHSYSTDAIQTESLGNVIRSAASVAKLRRGKNKGEMIKTGMTKSLSLPVLFTARTPAQRLAGDTGMPNSRDASKRKSVVFVGENKEGGKVVTPPKEGVLIVQEQVVTHMGLAL</sequence>
<feature type="compositionally biased region" description="Polar residues" evidence="1">
    <location>
        <begin position="161"/>
        <end position="170"/>
    </location>
</feature>
<feature type="region of interest" description="Disordered" evidence="1">
    <location>
        <begin position="161"/>
        <end position="283"/>
    </location>
</feature>
<name>A0A077R4K1_9BASI</name>
<dbReference type="AlphaFoldDB" id="A0A077R4K1"/>